<evidence type="ECO:0000313" key="2">
    <source>
        <dbReference type="Proteomes" id="UP001154114"/>
    </source>
</evidence>
<dbReference type="Proteomes" id="UP001154114">
    <property type="component" value="Chromosome 26"/>
</dbReference>
<protein>
    <submittedName>
        <fullName evidence="1">Uncharacterized protein</fullName>
    </submittedName>
</protein>
<gene>
    <name evidence="1" type="ORF">CINC_LOCUS8305</name>
</gene>
<dbReference type="EMBL" id="LR824029">
    <property type="protein sequence ID" value="CAD0206008.1"/>
    <property type="molecule type" value="Genomic_DNA"/>
</dbReference>
<name>A0A9N8L4R1_CHRIL</name>
<keyword evidence="2" id="KW-1185">Reference proteome</keyword>
<dbReference type="SUPFAM" id="SSF54928">
    <property type="entry name" value="RNA-binding domain, RBD"/>
    <property type="match status" value="1"/>
</dbReference>
<dbReference type="AlphaFoldDB" id="A0A9N8L4R1"/>
<dbReference type="OrthoDB" id="302770at2759"/>
<evidence type="ECO:0000313" key="1">
    <source>
        <dbReference type="EMBL" id="CAD0206008.1"/>
    </source>
</evidence>
<sequence>MQTSQQSSEWRLENDLKPKKAIKENSLNELKAIPQIAISLTPGHKFESVESATRAKEALHGCDIYSGCCTLKIEFAKPERLNVFKNDQDSWDYTCKRDDLHKRAGSDWMHKAADRALWRTLGEAYVQQWTATG</sequence>
<dbReference type="Gene3D" id="3.30.70.330">
    <property type="match status" value="1"/>
</dbReference>
<reference evidence="1" key="1">
    <citation type="submission" date="2021-12" db="EMBL/GenBank/DDBJ databases">
        <authorList>
            <person name="King R."/>
        </authorList>
    </citation>
    <scope>NUCLEOTIDE SEQUENCE</scope>
</reference>
<proteinExistence type="predicted"/>
<dbReference type="GO" id="GO:0003676">
    <property type="term" value="F:nucleic acid binding"/>
    <property type="evidence" value="ECO:0007669"/>
    <property type="project" value="InterPro"/>
</dbReference>
<accession>A0A9N8L4R1</accession>
<dbReference type="InterPro" id="IPR012677">
    <property type="entry name" value="Nucleotide-bd_a/b_plait_sf"/>
</dbReference>
<dbReference type="PANTHER" id="PTHR15592">
    <property type="entry name" value="MATRIN 3/NUCLEAR PROTEIN 220-RELATED"/>
    <property type="match status" value="1"/>
</dbReference>
<organism evidence="1 2">
    <name type="scientific">Chrysodeixis includens</name>
    <name type="common">Soybean looper</name>
    <name type="synonym">Pseudoplusia includens</name>
    <dbReference type="NCBI Taxonomy" id="689277"/>
    <lineage>
        <taxon>Eukaryota</taxon>
        <taxon>Metazoa</taxon>
        <taxon>Ecdysozoa</taxon>
        <taxon>Arthropoda</taxon>
        <taxon>Hexapoda</taxon>
        <taxon>Insecta</taxon>
        <taxon>Pterygota</taxon>
        <taxon>Neoptera</taxon>
        <taxon>Endopterygota</taxon>
        <taxon>Lepidoptera</taxon>
        <taxon>Glossata</taxon>
        <taxon>Ditrysia</taxon>
        <taxon>Noctuoidea</taxon>
        <taxon>Noctuidae</taxon>
        <taxon>Plusiinae</taxon>
        <taxon>Chrysodeixis</taxon>
    </lineage>
</organism>
<dbReference type="InterPro" id="IPR035979">
    <property type="entry name" value="RBD_domain_sf"/>
</dbReference>